<gene>
    <name evidence="5" type="ORF">RF11_01218</name>
</gene>
<organism evidence="5 6">
    <name type="scientific">Thelohanellus kitauei</name>
    <name type="common">Myxosporean</name>
    <dbReference type="NCBI Taxonomy" id="669202"/>
    <lineage>
        <taxon>Eukaryota</taxon>
        <taxon>Metazoa</taxon>
        <taxon>Cnidaria</taxon>
        <taxon>Myxozoa</taxon>
        <taxon>Myxosporea</taxon>
        <taxon>Bivalvulida</taxon>
        <taxon>Platysporina</taxon>
        <taxon>Myxobolidae</taxon>
        <taxon>Thelohanellus</taxon>
    </lineage>
</organism>
<dbReference type="OrthoDB" id="44867at2759"/>
<keyword evidence="2 3" id="KW-0539">Nucleus</keyword>
<dbReference type="Gene3D" id="1.20.930.10">
    <property type="entry name" value="Conserved domain common to transcription factors TFIIS, elongin A, CRSP70"/>
    <property type="match status" value="1"/>
</dbReference>
<evidence type="ECO:0000313" key="6">
    <source>
        <dbReference type="Proteomes" id="UP000031668"/>
    </source>
</evidence>
<dbReference type="InterPro" id="IPR003617">
    <property type="entry name" value="TFIIS/CRSP70_N_sub"/>
</dbReference>
<dbReference type="AlphaFoldDB" id="A0A0C2I671"/>
<evidence type="ECO:0000256" key="1">
    <source>
        <dbReference type="ARBA" id="ARBA00004123"/>
    </source>
</evidence>
<comment type="caution">
    <text evidence="5">The sequence shown here is derived from an EMBL/GenBank/DDBJ whole genome shotgun (WGS) entry which is preliminary data.</text>
</comment>
<dbReference type="InterPro" id="IPR035441">
    <property type="entry name" value="TFIIS/LEDGF_dom_sf"/>
</dbReference>
<name>A0A0C2I671_THEKT</name>
<evidence type="ECO:0000313" key="5">
    <source>
        <dbReference type="EMBL" id="KII60688.1"/>
    </source>
</evidence>
<evidence type="ECO:0000259" key="4">
    <source>
        <dbReference type="PROSITE" id="PS51319"/>
    </source>
</evidence>
<dbReference type="Proteomes" id="UP000031668">
    <property type="component" value="Unassembled WGS sequence"/>
</dbReference>
<sequence length="214" mass="24613">MASEELKLIAHSLLELLKVDPTGSDDPRVLELLKNLGEIQMTPRDLKVNTFKIIQLSRLAKIINDLRKQTTSAAIGAESRNLIKAWRDMVIKREGSFDSTQEYLAESQNSAASLTGRSDKSSDQANFSYNYIKKSLNLPDFSSFRVLTVEEPLPKVDIKEFLEREDKRFTNNLPEDLNERWAQLQKPTYRNDGSIAMPFISLDEMDFRKHRSKF</sequence>
<reference evidence="5 6" key="1">
    <citation type="journal article" date="2014" name="Genome Biol. Evol.">
        <title>The genome of the myxosporean Thelohanellus kitauei shows adaptations to nutrient acquisition within its fish host.</title>
        <authorList>
            <person name="Yang Y."/>
            <person name="Xiong J."/>
            <person name="Zhou Z."/>
            <person name="Huo F."/>
            <person name="Miao W."/>
            <person name="Ran C."/>
            <person name="Liu Y."/>
            <person name="Zhang J."/>
            <person name="Feng J."/>
            <person name="Wang M."/>
            <person name="Wang M."/>
            <person name="Wang L."/>
            <person name="Yao B."/>
        </authorList>
    </citation>
    <scope>NUCLEOTIDE SEQUENCE [LARGE SCALE GENOMIC DNA]</scope>
    <source>
        <strain evidence="5">Wuqing</strain>
    </source>
</reference>
<proteinExistence type="predicted"/>
<dbReference type="EMBL" id="JWZT01005512">
    <property type="protein sequence ID" value="KII60688.1"/>
    <property type="molecule type" value="Genomic_DNA"/>
</dbReference>
<dbReference type="SUPFAM" id="SSF47676">
    <property type="entry name" value="Conserved domain common to transcription factors TFIIS, elongin A, CRSP70"/>
    <property type="match status" value="1"/>
</dbReference>
<accession>A0A0C2I671</accession>
<comment type="subcellular location">
    <subcellularLocation>
        <location evidence="1 3">Nucleus</location>
    </subcellularLocation>
</comment>
<dbReference type="GO" id="GO:0005634">
    <property type="term" value="C:nucleus"/>
    <property type="evidence" value="ECO:0007669"/>
    <property type="project" value="UniProtKB-SubCell"/>
</dbReference>
<protein>
    <recommendedName>
        <fullName evidence="4">TFIIS N-terminal domain-containing protein</fullName>
    </recommendedName>
</protein>
<dbReference type="SMART" id="SM00509">
    <property type="entry name" value="TFS2N"/>
    <property type="match status" value="1"/>
</dbReference>
<feature type="domain" description="TFIIS N-terminal" evidence="4">
    <location>
        <begin position="11"/>
        <end position="93"/>
    </location>
</feature>
<dbReference type="InterPro" id="IPR017923">
    <property type="entry name" value="TFIIS_N"/>
</dbReference>
<evidence type="ECO:0000256" key="3">
    <source>
        <dbReference type="PROSITE-ProRule" id="PRU00649"/>
    </source>
</evidence>
<dbReference type="PROSITE" id="PS51319">
    <property type="entry name" value="TFIIS_N"/>
    <property type="match status" value="1"/>
</dbReference>
<dbReference type="Pfam" id="PF08711">
    <property type="entry name" value="Med26"/>
    <property type="match status" value="1"/>
</dbReference>
<evidence type="ECO:0000256" key="2">
    <source>
        <dbReference type="ARBA" id="ARBA00023242"/>
    </source>
</evidence>
<keyword evidence="6" id="KW-1185">Reference proteome</keyword>